<organism evidence="1 2">
    <name type="scientific">Methylomagnum ishizawai</name>
    <dbReference type="NCBI Taxonomy" id="1760988"/>
    <lineage>
        <taxon>Bacteria</taxon>
        <taxon>Pseudomonadati</taxon>
        <taxon>Pseudomonadota</taxon>
        <taxon>Gammaproteobacteria</taxon>
        <taxon>Methylococcales</taxon>
        <taxon>Methylococcaceae</taxon>
        <taxon>Methylomagnum</taxon>
    </lineage>
</organism>
<sequence length="274" mass="30569">MTTNALWRPVFWEPVADTGERLMVGVLLDFADQITAHRIIRDDVLDSLYGNKAAVGARTLIETGLKMLVDVTRVGSIREASPTLLGLEAGPLKESYAESLAEALRTAALLHSSLANMDKLEDIEESVEPVPEEANRLFATEVRIHVLNERPDLEKCFNRALPLIPNGQPIKFGFCSPRSLIHFGMMSPSRQSAGLRDAHARLWELYRAKEFSGISMAALILASPRQDDAILSPKQRESLDKILREIEREADSYEMRFIPVTTVRDGASRVIEFA</sequence>
<name>A0A1Y6D1U8_9GAMM</name>
<proteinExistence type="predicted"/>
<dbReference type="AlphaFoldDB" id="A0A1Y6D1U8"/>
<dbReference type="EMBL" id="FXAM01000001">
    <property type="protein sequence ID" value="SMF93965.1"/>
    <property type="molecule type" value="Genomic_DNA"/>
</dbReference>
<reference evidence="1 2" key="1">
    <citation type="submission" date="2016-12" db="EMBL/GenBank/DDBJ databases">
        <authorList>
            <person name="Song W.-J."/>
            <person name="Kurnit D.M."/>
        </authorList>
    </citation>
    <scope>NUCLEOTIDE SEQUENCE [LARGE SCALE GENOMIC DNA]</scope>
    <source>
        <strain evidence="1 2">175</strain>
    </source>
</reference>
<accession>A0A1Y6D1U8</accession>
<dbReference type="STRING" id="1760988.SAMN02949497_1261"/>
<keyword evidence="2" id="KW-1185">Reference proteome</keyword>
<evidence type="ECO:0000313" key="2">
    <source>
        <dbReference type="Proteomes" id="UP000192923"/>
    </source>
</evidence>
<dbReference type="RefSeq" id="WP_125468824.1">
    <property type="nucleotide sequence ID" value="NZ_FXAM01000001.1"/>
</dbReference>
<gene>
    <name evidence="1" type="ORF">SAMN02949497_1261</name>
</gene>
<evidence type="ECO:0000313" key="1">
    <source>
        <dbReference type="EMBL" id="SMF93965.1"/>
    </source>
</evidence>
<protein>
    <submittedName>
        <fullName evidence="1">Uncharacterized protein</fullName>
    </submittedName>
</protein>
<dbReference type="Proteomes" id="UP000192923">
    <property type="component" value="Unassembled WGS sequence"/>
</dbReference>
<dbReference type="OrthoDB" id="6119038at2"/>